<name>A0A8J6N065_9DELT</name>
<evidence type="ECO:0000256" key="3">
    <source>
        <dbReference type="ARBA" id="ARBA00022475"/>
    </source>
</evidence>
<dbReference type="PANTHER" id="PTHR11795:SF450">
    <property type="entry name" value="ABC TRANSPORTER PERMEASE PROTEIN"/>
    <property type="match status" value="1"/>
</dbReference>
<comment type="similarity">
    <text evidence="8">Belongs to the binding-protein-dependent transport system permease family. LivHM subfamily.</text>
</comment>
<dbReference type="GO" id="GO:0022857">
    <property type="term" value="F:transmembrane transporter activity"/>
    <property type="evidence" value="ECO:0007669"/>
    <property type="project" value="InterPro"/>
</dbReference>
<feature type="transmembrane region" description="Helical" evidence="9">
    <location>
        <begin position="147"/>
        <end position="165"/>
    </location>
</feature>
<dbReference type="InterPro" id="IPR052157">
    <property type="entry name" value="BCAA_transport_permease"/>
</dbReference>
<feature type="transmembrane region" description="Helical" evidence="9">
    <location>
        <begin position="67"/>
        <end position="86"/>
    </location>
</feature>
<proteinExistence type="inferred from homology"/>
<dbReference type="Proteomes" id="UP000650524">
    <property type="component" value="Unassembled WGS sequence"/>
</dbReference>
<evidence type="ECO:0000256" key="6">
    <source>
        <dbReference type="ARBA" id="ARBA00022989"/>
    </source>
</evidence>
<keyword evidence="6 9" id="KW-1133">Transmembrane helix</keyword>
<evidence type="ECO:0000256" key="1">
    <source>
        <dbReference type="ARBA" id="ARBA00004651"/>
    </source>
</evidence>
<dbReference type="EMBL" id="JACNJD010000205">
    <property type="protein sequence ID" value="MBC8177361.1"/>
    <property type="molecule type" value="Genomic_DNA"/>
</dbReference>
<dbReference type="PANTHER" id="PTHR11795">
    <property type="entry name" value="BRANCHED-CHAIN AMINO ACID TRANSPORT SYSTEM PERMEASE PROTEIN LIVH"/>
    <property type="match status" value="1"/>
</dbReference>
<feature type="transmembrane region" description="Helical" evidence="9">
    <location>
        <begin position="272"/>
        <end position="292"/>
    </location>
</feature>
<comment type="caution">
    <text evidence="10">The sequence shown here is derived from an EMBL/GenBank/DDBJ whole genome shotgun (WGS) entry which is preliminary data.</text>
</comment>
<reference evidence="10 11" key="1">
    <citation type="submission" date="2020-08" db="EMBL/GenBank/DDBJ databases">
        <title>Bridging the membrane lipid divide: bacteria of the FCB group superphylum have the potential to synthesize archaeal ether lipids.</title>
        <authorList>
            <person name="Villanueva L."/>
            <person name="Von Meijenfeldt F.A.B."/>
            <person name="Westbye A.B."/>
            <person name="Yadav S."/>
            <person name="Hopmans E.C."/>
            <person name="Dutilh B.E."/>
            <person name="Sinninghe Damste J.S."/>
        </authorList>
    </citation>
    <scope>NUCLEOTIDE SEQUENCE [LARGE SCALE GENOMIC DNA]</scope>
    <source>
        <strain evidence="10">NIOZ-UU27</strain>
    </source>
</reference>
<feature type="transmembrane region" description="Helical" evidence="9">
    <location>
        <begin position="12"/>
        <end position="33"/>
    </location>
</feature>
<feature type="transmembrane region" description="Helical" evidence="9">
    <location>
        <begin position="231"/>
        <end position="252"/>
    </location>
</feature>
<feature type="transmembrane region" description="Helical" evidence="9">
    <location>
        <begin position="98"/>
        <end position="120"/>
    </location>
</feature>
<keyword evidence="4 9" id="KW-0812">Transmembrane</keyword>
<protein>
    <submittedName>
        <fullName evidence="10">Branched-chain amino acid ABC transporter permease</fullName>
    </submittedName>
</protein>
<evidence type="ECO:0000256" key="5">
    <source>
        <dbReference type="ARBA" id="ARBA00022970"/>
    </source>
</evidence>
<dbReference type="InterPro" id="IPR001851">
    <property type="entry name" value="ABC_transp_permease"/>
</dbReference>
<keyword evidence="7 9" id="KW-0472">Membrane</keyword>
<feature type="transmembrane region" description="Helical" evidence="9">
    <location>
        <begin position="195"/>
        <end position="219"/>
    </location>
</feature>
<organism evidence="10 11">
    <name type="scientific">Candidatus Desulfacyla euxinica</name>
    <dbReference type="NCBI Taxonomy" id="2841693"/>
    <lineage>
        <taxon>Bacteria</taxon>
        <taxon>Deltaproteobacteria</taxon>
        <taxon>Candidatus Desulfacyla</taxon>
    </lineage>
</organism>
<dbReference type="GO" id="GO:0005886">
    <property type="term" value="C:plasma membrane"/>
    <property type="evidence" value="ECO:0007669"/>
    <property type="project" value="UniProtKB-SubCell"/>
</dbReference>
<keyword evidence="3" id="KW-1003">Cell membrane</keyword>
<evidence type="ECO:0000256" key="8">
    <source>
        <dbReference type="ARBA" id="ARBA00037998"/>
    </source>
</evidence>
<comment type="subcellular location">
    <subcellularLocation>
        <location evidence="1">Cell membrane</location>
        <topology evidence="1">Multi-pass membrane protein</topology>
    </subcellularLocation>
</comment>
<evidence type="ECO:0000256" key="2">
    <source>
        <dbReference type="ARBA" id="ARBA00022448"/>
    </source>
</evidence>
<evidence type="ECO:0000256" key="4">
    <source>
        <dbReference type="ARBA" id="ARBA00022692"/>
    </source>
</evidence>
<accession>A0A8J6N065</accession>
<evidence type="ECO:0000313" key="11">
    <source>
        <dbReference type="Proteomes" id="UP000650524"/>
    </source>
</evidence>
<dbReference type="AlphaFoldDB" id="A0A8J6N065"/>
<keyword evidence="5" id="KW-0029">Amino-acid transport</keyword>
<evidence type="ECO:0000256" key="9">
    <source>
        <dbReference type="SAM" id="Phobius"/>
    </source>
</evidence>
<evidence type="ECO:0000256" key="7">
    <source>
        <dbReference type="ARBA" id="ARBA00023136"/>
    </source>
</evidence>
<dbReference type="Pfam" id="PF02653">
    <property type="entry name" value="BPD_transp_2"/>
    <property type="match status" value="1"/>
</dbReference>
<sequence length="300" mass="31666">MEKITFATQLLQYFITGLTIGSIYAMVALGFIIIYNVTEIINFAQGEFVVLGGLVMVVFTVSAGLPLVIAFPATVVLVMLVGILLHRLAIRPIRKPSVLTLIIATIAASILMKGTAMVIWGKDPFDLQAFSGRDPISFLGAIIQPQYLWVIGFLILITISLSIFFNRTIIGKAMRACADNPDAASLVGINTTNMILLSFALSAAIGAIAGIIVTPIALMEYDRGVSLAIKGFGAAILGGLGSFPGAILGGLIMGTIESFGAGLISSAYKDAFALIVLLAVLFFKPSGLLGSAEISKMKRF</sequence>
<keyword evidence="2" id="KW-0813">Transport</keyword>
<evidence type="ECO:0000313" key="10">
    <source>
        <dbReference type="EMBL" id="MBC8177361.1"/>
    </source>
</evidence>
<dbReference type="GO" id="GO:0006865">
    <property type="term" value="P:amino acid transport"/>
    <property type="evidence" value="ECO:0007669"/>
    <property type="project" value="UniProtKB-KW"/>
</dbReference>
<dbReference type="CDD" id="cd06582">
    <property type="entry name" value="TM_PBP1_LivH_like"/>
    <property type="match status" value="1"/>
</dbReference>
<gene>
    <name evidence="10" type="ORF">H8E19_08130</name>
</gene>